<accession>A0A1I3E1G0</accession>
<protein>
    <submittedName>
        <fullName evidence="2">Uncharacterized protein</fullName>
    </submittedName>
</protein>
<dbReference type="EMBL" id="FOQD01000004">
    <property type="protein sequence ID" value="SFH92817.1"/>
    <property type="molecule type" value="Genomic_DNA"/>
</dbReference>
<dbReference type="OrthoDB" id="215124at2"/>
<reference evidence="3" key="1">
    <citation type="submission" date="2016-10" db="EMBL/GenBank/DDBJ databases">
        <authorList>
            <person name="Varghese N."/>
            <person name="Submissions S."/>
        </authorList>
    </citation>
    <scope>NUCLEOTIDE SEQUENCE [LARGE SCALE GENOMIC DNA]</scope>
    <source>
        <strain evidence="3">DSM 26348</strain>
    </source>
</reference>
<keyword evidence="1" id="KW-0472">Membrane</keyword>
<dbReference type="RefSeq" id="WP_092048416.1">
    <property type="nucleotide sequence ID" value="NZ_FOQD01000004.1"/>
</dbReference>
<evidence type="ECO:0000313" key="2">
    <source>
        <dbReference type="EMBL" id="SFH92817.1"/>
    </source>
</evidence>
<evidence type="ECO:0000313" key="3">
    <source>
        <dbReference type="Proteomes" id="UP000199518"/>
    </source>
</evidence>
<name>A0A1I3E1G0_9PLAN</name>
<dbReference type="Proteomes" id="UP000199518">
    <property type="component" value="Unassembled WGS sequence"/>
</dbReference>
<dbReference type="AlphaFoldDB" id="A0A1I3E1G0"/>
<organism evidence="2 3">
    <name type="scientific">Planctomicrobium piriforme</name>
    <dbReference type="NCBI Taxonomy" id="1576369"/>
    <lineage>
        <taxon>Bacteria</taxon>
        <taxon>Pseudomonadati</taxon>
        <taxon>Planctomycetota</taxon>
        <taxon>Planctomycetia</taxon>
        <taxon>Planctomycetales</taxon>
        <taxon>Planctomycetaceae</taxon>
        <taxon>Planctomicrobium</taxon>
    </lineage>
</organism>
<keyword evidence="3" id="KW-1185">Reference proteome</keyword>
<keyword evidence="1" id="KW-0812">Transmembrane</keyword>
<dbReference type="STRING" id="1576369.SAMN05421753_10440"/>
<proteinExistence type="predicted"/>
<evidence type="ECO:0000256" key="1">
    <source>
        <dbReference type="SAM" id="Phobius"/>
    </source>
</evidence>
<sequence>MSTSTPLILNPERLRRAISASLRGSSLAVAWGQFGEILKYWLFDAKIPLSGVSLVFWLTAVLSADQPLPHLSITPEFGVFRSQAPLQLRVQLGWDSSRILRGRLQLEFYAQETKIHTWVSREVVLAASEIDLPVQIPPVLLRMEGDSLNIVASLITEQGTFSYKEIQNALHWPDWKRVLMLGLIHPEGGSGQTSDFLASSTERLSWAEPFDLTRTLPDRDWARHISCRRVPLDPSQVPLLPLELMSFDLLLVTSEGFAALSEAQLNALAEWTEGGGALCVAGKTAKSRRHQAFLERMTLSSAVEPTMQFDDVGMVRSLQGKEWSLTSPGMGRALVTFRPINVDSPAWKAASLELWRIKESQRESILSAGHWSFVAPDDFDHMIANTFFHPLAPDRRHEQELVSLLMPNRVSQVPFHIVALILVACLLAIGPGDYLLLSWLGLRRWTWVLFPSLAIATGLVTMLIAQSYMGAADYRTSISFIDLTEVGKCAKASRFEMTFTATEKELQEEFKQILTVPVENHLPSAAEIEDPYLSSRVPAASASLINEAPATDIGRVPLNYTHVRKMQQWKPQLTRQTSIGSNPEVQIPELNWQEFNPAALSDEVIRQRLLNEIQSVLPDGRILLLHQDEIYSASKLESTAVPQSIEAIAVLARQVGASPQSGLFQIFSQISPSGSGQFEDLALLDRSDPEQWLLIVVASTSPETHFVYRRLIRGTEP</sequence>
<keyword evidence="1" id="KW-1133">Transmembrane helix</keyword>
<gene>
    <name evidence="2" type="ORF">SAMN05421753_10440</name>
</gene>
<feature type="transmembrane region" description="Helical" evidence="1">
    <location>
        <begin position="413"/>
        <end position="436"/>
    </location>
</feature>
<feature type="transmembrane region" description="Helical" evidence="1">
    <location>
        <begin position="448"/>
        <end position="469"/>
    </location>
</feature>